<proteinExistence type="predicted"/>
<dbReference type="EMBL" id="KQ971322">
    <property type="protein sequence ID" value="EFA00795.1"/>
    <property type="molecule type" value="Genomic_DNA"/>
</dbReference>
<keyword evidence="3" id="KW-1185">Reference proteome</keyword>
<feature type="compositionally biased region" description="Basic and acidic residues" evidence="1">
    <location>
        <begin position="340"/>
        <end position="355"/>
    </location>
</feature>
<dbReference type="Proteomes" id="UP000007266">
    <property type="component" value="Linkage group 3"/>
</dbReference>
<name>D6WDL2_TRICA</name>
<dbReference type="AlphaFoldDB" id="D6WDL2"/>
<evidence type="ECO:0000313" key="3">
    <source>
        <dbReference type="Proteomes" id="UP000007266"/>
    </source>
</evidence>
<feature type="region of interest" description="Disordered" evidence="1">
    <location>
        <begin position="334"/>
        <end position="362"/>
    </location>
</feature>
<sequence length="362" mass="39778">MRNHEKLSRVVALYFLDLVNLALFQRFNLGLVSCYLLSTPCHNIASDSGQTFPRHETKKLPNLGPDVVSDPFGLYLLALAPSDFSVTATTDGSLITADIETISLRGNLGMQADESARPMMGPTSTFASSLVRVSGCVSGKRAGRQSCVPSDNAKGPSTMAKGTRAIVRIDKCQKKKCATHWLLAFSHKHYTRRTRHSTRAAQATTASSLGVTVQSPSCSKVAEALLHTRSSSGEILAALRRACAKKVGGIRRRRRRRRRGGQEIQLGPKKALVHLSASRRVLESSVRRFPPPRRCRLPACASAARAPPRRTHTHIFITPPRWERCTEKIANSYKTTPSTKGREGKAMWKWRREELPATSGGG</sequence>
<reference evidence="2 3" key="1">
    <citation type="journal article" date="2008" name="Nature">
        <title>The genome of the model beetle and pest Tribolium castaneum.</title>
        <authorList>
            <consortium name="Tribolium Genome Sequencing Consortium"/>
            <person name="Richards S."/>
            <person name="Gibbs R.A."/>
            <person name="Weinstock G.M."/>
            <person name="Brown S.J."/>
            <person name="Denell R."/>
            <person name="Beeman R.W."/>
            <person name="Gibbs R."/>
            <person name="Beeman R.W."/>
            <person name="Brown S.J."/>
            <person name="Bucher G."/>
            <person name="Friedrich M."/>
            <person name="Grimmelikhuijzen C.J."/>
            <person name="Klingler M."/>
            <person name="Lorenzen M."/>
            <person name="Richards S."/>
            <person name="Roth S."/>
            <person name="Schroder R."/>
            <person name="Tautz D."/>
            <person name="Zdobnov E.M."/>
            <person name="Muzny D."/>
            <person name="Gibbs R.A."/>
            <person name="Weinstock G.M."/>
            <person name="Attaway T."/>
            <person name="Bell S."/>
            <person name="Buhay C.J."/>
            <person name="Chandrabose M.N."/>
            <person name="Chavez D."/>
            <person name="Clerk-Blankenburg K.P."/>
            <person name="Cree A."/>
            <person name="Dao M."/>
            <person name="Davis C."/>
            <person name="Chacko J."/>
            <person name="Dinh H."/>
            <person name="Dugan-Rocha S."/>
            <person name="Fowler G."/>
            <person name="Garner T.T."/>
            <person name="Garnes J."/>
            <person name="Gnirke A."/>
            <person name="Hawes A."/>
            <person name="Hernandez J."/>
            <person name="Hines S."/>
            <person name="Holder M."/>
            <person name="Hume J."/>
            <person name="Jhangiani S.N."/>
            <person name="Joshi V."/>
            <person name="Khan Z.M."/>
            <person name="Jackson L."/>
            <person name="Kovar C."/>
            <person name="Kowis A."/>
            <person name="Lee S."/>
            <person name="Lewis L.R."/>
            <person name="Margolis J."/>
            <person name="Morgan M."/>
            <person name="Nazareth L.V."/>
            <person name="Nguyen N."/>
            <person name="Okwuonu G."/>
            <person name="Parker D."/>
            <person name="Richards S."/>
            <person name="Ruiz S.J."/>
            <person name="Santibanez J."/>
            <person name="Savard J."/>
            <person name="Scherer S.E."/>
            <person name="Schneider B."/>
            <person name="Sodergren E."/>
            <person name="Tautz D."/>
            <person name="Vattahil S."/>
            <person name="Villasana D."/>
            <person name="White C.S."/>
            <person name="Wright R."/>
            <person name="Park Y."/>
            <person name="Beeman R.W."/>
            <person name="Lord J."/>
            <person name="Oppert B."/>
            <person name="Lorenzen M."/>
            <person name="Brown S."/>
            <person name="Wang L."/>
            <person name="Savard J."/>
            <person name="Tautz D."/>
            <person name="Richards S."/>
            <person name="Weinstock G."/>
            <person name="Gibbs R.A."/>
            <person name="Liu Y."/>
            <person name="Worley K."/>
            <person name="Weinstock G."/>
            <person name="Elsik C.G."/>
            <person name="Reese J.T."/>
            <person name="Elhaik E."/>
            <person name="Landan G."/>
            <person name="Graur D."/>
            <person name="Arensburger P."/>
            <person name="Atkinson P."/>
            <person name="Beeman R.W."/>
            <person name="Beidler J."/>
            <person name="Brown S.J."/>
            <person name="Demuth J.P."/>
            <person name="Drury D.W."/>
            <person name="Du Y.Z."/>
            <person name="Fujiwara H."/>
            <person name="Lorenzen M."/>
            <person name="Maselli V."/>
            <person name="Osanai M."/>
            <person name="Park Y."/>
            <person name="Robertson H.M."/>
            <person name="Tu Z."/>
            <person name="Wang J.J."/>
            <person name="Wang S."/>
            <person name="Richards S."/>
            <person name="Song H."/>
            <person name="Zhang L."/>
            <person name="Sodergren E."/>
            <person name="Werner D."/>
            <person name="Stanke M."/>
            <person name="Morgenstern B."/>
            <person name="Solovyev V."/>
            <person name="Kosarev P."/>
            <person name="Brown G."/>
            <person name="Chen H.C."/>
            <person name="Ermolaeva O."/>
            <person name="Hlavina W."/>
            <person name="Kapustin Y."/>
            <person name="Kiryutin B."/>
            <person name="Kitts P."/>
            <person name="Maglott D."/>
            <person name="Pruitt K."/>
            <person name="Sapojnikov V."/>
            <person name="Souvorov A."/>
            <person name="Mackey A.J."/>
            <person name="Waterhouse R.M."/>
            <person name="Wyder S."/>
            <person name="Zdobnov E.M."/>
            <person name="Zdobnov E.M."/>
            <person name="Wyder S."/>
            <person name="Kriventseva E.V."/>
            <person name="Kadowaki T."/>
            <person name="Bork P."/>
            <person name="Aranda M."/>
            <person name="Bao R."/>
            <person name="Beermann A."/>
            <person name="Berns N."/>
            <person name="Bolognesi R."/>
            <person name="Bonneton F."/>
            <person name="Bopp D."/>
            <person name="Brown S.J."/>
            <person name="Bucher G."/>
            <person name="Butts T."/>
            <person name="Chaumot A."/>
            <person name="Denell R.E."/>
            <person name="Ferrier D.E."/>
            <person name="Friedrich M."/>
            <person name="Gordon C.M."/>
            <person name="Jindra M."/>
            <person name="Klingler M."/>
            <person name="Lan Q."/>
            <person name="Lattorff H.M."/>
            <person name="Laudet V."/>
            <person name="von Levetsow C."/>
            <person name="Liu Z."/>
            <person name="Lutz R."/>
            <person name="Lynch J.A."/>
            <person name="da Fonseca R.N."/>
            <person name="Posnien N."/>
            <person name="Reuter R."/>
            <person name="Roth S."/>
            <person name="Savard J."/>
            <person name="Schinko J.B."/>
            <person name="Schmitt C."/>
            <person name="Schoppmeier M."/>
            <person name="Schroder R."/>
            <person name="Shippy T.D."/>
            <person name="Simonnet F."/>
            <person name="Marques-Souza H."/>
            <person name="Tautz D."/>
            <person name="Tomoyasu Y."/>
            <person name="Trauner J."/>
            <person name="Van der Zee M."/>
            <person name="Vervoort M."/>
            <person name="Wittkopp N."/>
            <person name="Wimmer E.A."/>
            <person name="Yang X."/>
            <person name="Jones A.K."/>
            <person name="Sattelle D.B."/>
            <person name="Ebert P.R."/>
            <person name="Nelson D."/>
            <person name="Scott J.G."/>
            <person name="Beeman R.W."/>
            <person name="Muthukrishnan S."/>
            <person name="Kramer K.J."/>
            <person name="Arakane Y."/>
            <person name="Beeman R.W."/>
            <person name="Zhu Q."/>
            <person name="Hogenkamp D."/>
            <person name="Dixit R."/>
            <person name="Oppert B."/>
            <person name="Jiang H."/>
            <person name="Zou Z."/>
            <person name="Marshall J."/>
            <person name="Elpidina E."/>
            <person name="Vinokurov K."/>
            <person name="Oppert C."/>
            <person name="Zou Z."/>
            <person name="Evans J."/>
            <person name="Lu Z."/>
            <person name="Zhao P."/>
            <person name="Sumathipala N."/>
            <person name="Altincicek B."/>
            <person name="Vilcinskas A."/>
            <person name="Williams M."/>
            <person name="Hultmark D."/>
            <person name="Hetru C."/>
            <person name="Jiang H."/>
            <person name="Grimmelikhuijzen C.J."/>
            <person name="Hauser F."/>
            <person name="Cazzamali G."/>
            <person name="Williamson M."/>
            <person name="Park Y."/>
            <person name="Li B."/>
            <person name="Tanaka Y."/>
            <person name="Predel R."/>
            <person name="Neupert S."/>
            <person name="Schachtner J."/>
            <person name="Verleyen P."/>
            <person name="Raible F."/>
            <person name="Bork P."/>
            <person name="Friedrich M."/>
            <person name="Walden K.K."/>
            <person name="Robertson H.M."/>
            <person name="Angeli S."/>
            <person name="Foret S."/>
            <person name="Bucher G."/>
            <person name="Schuetz S."/>
            <person name="Maleszka R."/>
            <person name="Wimmer E.A."/>
            <person name="Beeman R.W."/>
            <person name="Lorenzen M."/>
            <person name="Tomoyasu Y."/>
            <person name="Miller S.C."/>
            <person name="Grossmann D."/>
            <person name="Bucher G."/>
        </authorList>
    </citation>
    <scope>NUCLEOTIDE SEQUENCE [LARGE SCALE GENOMIC DNA]</scope>
    <source>
        <strain evidence="2 3">Georgia GA2</strain>
    </source>
</reference>
<gene>
    <name evidence="2" type="primary">AUGUSTUS-3.0.2_03681</name>
    <name evidence="2" type="ORF">TcasGA2_TC003681</name>
</gene>
<dbReference type="HOGENOM" id="CLU_765787_0_0_1"/>
<protein>
    <submittedName>
        <fullName evidence="2">Uncharacterized protein</fullName>
    </submittedName>
</protein>
<accession>D6WDL2</accession>
<evidence type="ECO:0000256" key="1">
    <source>
        <dbReference type="SAM" id="MobiDB-lite"/>
    </source>
</evidence>
<evidence type="ECO:0000313" key="2">
    <source>
        <dbReference type="EMBL" id="EFA00795.1"/>
    </source>
</evidence>
<reference evidence="2 3" key="2">
    <citation type="journal article" date="2010" name="Nucleic Acids Res.">
        <title>BeetleBase in 2010: revisions to provide comprehensive genomic information for Tribolium castaneum.</title>
        <authorList>
            <person name="Kim H.S."/>
            <person name="Murphy T."/>
            <person name="Xia J."/>
            <person name="Caragea D."/>
            <person name="Park Y."/>
            <person name="Beeman R.W."/>
            <person name="Lorenzen M.D."/>
            <person name="Butcher S."/>
            <person name="Manak J.R."/>
            <person name="Brown S.J."/>
        </authorList>
    </citation>
    <scope>GENOME REANNOTATION</scope>
    <source>
        <strain evidence="2 3">Georgia GA2</strain>
    </source>
</reference>
<organism evidence="2 3">
    <name type="scientific">Tribolium castaneum</name>
    <name type="common">Red flour beetle</name>
    <dbReference type="NCBI Taxonomy" id="7070"/>
    <lineage>
        <taxon>Eukaryota</taxon>
        <taxon>Metazoa</taxon>
        <taxon>Ecdysozoa</taxon>
        <taxon>Arthropoda</taxon>
        <taxon>Hexapoda</taxon>
        <taxon>Insecta</taxon>
        <taxon>Pterygota</taxon>
        <taxon>Neoptera</taxon>
        <taxon>Endopterygota</taxon>
        <taxon>Coleoptera</taxon>
        <taxon>Polyphaga</taxon>
        <taxon>Cucujiformia</taxon>
        <taxon>Tenebrionidae</taxon>
        <taxon>Tenebrionidae incertae sedis</taxon>
        <taxon>Tribolium</taxon>
    </lineage>
</organism>
<dbReference type="InParanoid" id="D6WDL2"/>